<organism evidence="8 9">
    <name type="scientific">Chitinophaga terrae</name>
    <name type="common">ex Kim and Jung 2007</name>
    <dbReference type="NCBI Taxonomy" id="408074"/>
    <lineage>
        <taxon>Bacteria</taxon>
        <taxon>Pseudomonadati</taxon>
        <taxon>Bacteroidota</taxon>
        <taxon>Chitinophagia</taxon>
        <taxon>Chitinophagales</taxon>
        <taxon>Chitinophagaceae</taxon>
        <taxon>Chitinophaga</taxon>
    </lineage>
</organism>
<dbReference type="PANTHER" id="PTHR42852:SF6">
    <property type="entry name" value="THIOL:DISULFIDE INTERCHANGE PROTEIN DSBE"/>
    <property type="match status" value="1"/>
</dbReference>
<sequence length="377" mass="41312">MKKIIVGIALLAPAVMFAQEKKSVAGKPFTIQGTVANQGQPATVYLRMRKSGEAYIDSAAVKDGKFAFAGTLEEPTLASLMLVKNGAEKVSMGRDMLAFFVDKGTIAINTTDSISKATVTGSKANEDYQKLSDQLKEVNEKGAELQKKYRELAKNKDEEGMKKLESEFDALDAEEKKIEGDFLSKNTSSPIAMFVLNQLAGYDIKPAEVTPLYKKLSKEAKSSPSGKEFAKRLESARKTAVGQMALDFSQADANGKNISLSSFRGKYVLVDFWASWCGPCRAENPNVVKAYDKFKSKGFEILGVSLDDKKEKWLAAVDADKLTWTHVSDLKGWKNSVADLYGVRAIPQNVLIDPKGKIIAKNLRGEDLAAKLEEVLK</sequence>
<dbReference type="Pfam" id="PF00578">
    <property type="entry name" value="AhpC-TSA"/>
    <property type="match status" value="1"/>
</dbReference>
<evidence type="ECO:0000256" key="4">
    <source>
        <dbReference type="ARBA" id="ARBA00023284"/>
    </source>
</evidence>
<evidence type="ECO:0000313" key="8">
    <source>
        <dbReference type="EMBL" id="SEA28975.1"/>
    </source>
</evidence>
<keyword evidence="2" id="KW-0201">Cytochrome c-type biogenesis</keyword>
<dbReference type="STRING" id="408074.SAMN05660909_01376"/>
<dbReference type="GO" id="GO:0016209">
    <property type="term" value="F:antioxidant activity"/>
    <property type="evidence" value="ECO:0007669"/>
    <property type="project" value="InterPro"/>
</dbReference>
<dbReference type="InterPro" id="IPR050553">
    <property type="entry name" value="Thioredoxin_ResA/DsbE_sf"/>
</dbReference>
<dbReference type="InterPro" id="IPR013766">
    <property type="entry name" value="Thioredoxin_domain"/>
</dbReference>
<name>A0A1H3ZZ40_9BACT</name>
<dbReference type="InterPro" id="IPR036249">
    <property type="entry name" value="Thioredoxin-like_sf"/>
</dbReference>
<dbReference type="Gene3D" id="3.40.30.10">
    <property type="entry name" value="Glutaredoxin"/>
    <property type="match status" value="1"/>
</dbReference>
<protein>
    <submittedName>
        <fullName evidence="8">Peroxiredoxin</fullName>
    </submittedName>
</protein>
<dbReference type="InterPro" id="IPR017937">
    <property type="entry name" value="Thioredoxin_CS"/>
</dbReference>
<keyword evidence="5" id="KW-0175">Coiled coil</keyword>
<gene>
    <name evidence="8" type="ORF">SAMN05660909_01376</name>
</gene>
<dbReference type="SUPFAM" id="SSF52833">
    <property type="entry name" value="Thioredoxin-like"/>
    <property type="match status" value="1"/>
</dbReference>
<feature type="domain" description="Thioredoxin" evidence="7">
    <location>
        <begin position="239"/>
        <end position="377"/>
    </location>
</feature>
<accession>A0A1H3ZZ40</accession>
<proteinExistence type="predicted"/>
<dbReference type="EMBL" id="FNRL01000005">
    <property type="protein sequence ID" value="SEA28975.1"/>
    <property type="molecule type" value="Genomic_DNA"/>
</dbReference>
<dbReference type="AlphaFoldDB" id="A0A1H3ZZ40"/>
<dbReference type="GO" id="GO:0030313">
    <property type="term" value="C:cell envelope"/>
    <property type="evidence" value="ECO:0007669"/>
    <property type="project" value="UniProtKB-SubCell"/>
</dbReference>
<keyword evidence="4" id="KW-0676">Redox-active center</keyword>
<keyword evidence="9" id="KW-1185">Reference proteome</keyword>
<keyword evidence="3" id="KW-1015">Disulfide bond</keyword>
<evidence type="ECO:0000256" key="5">
    <source>
        <dbReference type="SAM" id="Coils"/>
    </source>
</evidence>
<dbReference type="GO" id="GO:0017004">
    <property type="term" value="P:cytochrome complex assembly"/>
    <property type="evidence" value="ECO:0007669"/>
    <property type="project" value="UniProtKB-KW"/>
</dbReference>
<dbReference type="InterPro" id="IPR025380">
    <property type="entry name" value="DUF4369"/>
</dbReference>
<dbReference type="PROSITE" id="PS00194">
    <property type="entry name" value="THIOREDOXIN_1"/>
    <property type="match status" value="1"/>
</dbReference>
<reference evidence="9" key="1">
    <citation type="submission" date="2016-10" db="EMBL/GenBank/DDBJ databases">
        <authorList>
            <person name="Varghese N."/>
            <person name="Submissions S."/>
        </authorList>
    </citation>
    <scope>NUCLEOTIDE SEQUENCE [LARGE SCALE GENOMIC DNA]</scope>
    <source>
        <strain evidence="9">DSM 23920</strain>
    </source>
</reference>
<evidence type="ECO:0000256" key="6">
    <source>
        <dbReference type="SAM" id="SignalP"/>
    </source>
</evidence>
<dbReference type="PROSITE" id="PS51352">
    <property type="entry name" value="THIOREDOXIN_2"/>
    <property type="match status" value="1"/>
</dbReference>
<dbReference type="Pfam" id="PF14289">
    <property type="entry name" value="DUF4369"/>
    <property type="match status" value="1"/>
</dbReference>
<comment type="subcellular location">
    <subcellularLocation>
        <location evidence="1">Cell envelope</location>
    </subcellularLocation>
</comment>
<evidence type="ECO:0000256" key="2">
    <source>
        <dbReference type="ARBA" id="ARBA00022748"/>
    </source>
</evidence>
<feature type="signal peptide" evidence="6">
    <location>
        <begin position="1"/>
        <end position="18"/>
    </location>
</feature>
<dbReference type="GO" id="GO:0016491">
    <property type="term" value="F:oxidoreductase activity"/>
    <property type="evidence" value="ECO:0007669"/>
    <property type="project" value="InterPro"/>
</dbReference>
<evidence type="ECO:0000313" key="9">
    <source>
        <dbReference type="Proteomes" id="UP000199656"/>
    </source>
</evidence>
<dbReference type="OrthoDB" id="1069091at2"/>
<dbReference type="CDD" id="cd02966">
    <property type="entry name" value="TlpA_like_family"/>
    <property type="match status" value="1"/>
</dbReference>
<dbReference type="Proteomes" id="UP000199656">
    <property type="component" value="Unassembled WGS sequence"/>
</dbReference>
<keyword evidence="6" id="KW-0732">Signal</keyword>
<feature type="chain" id="PRO_5011656398" evidence="6">
    <location>
        <begin position="19"/>
        <end position="377"/>
    </location>
</feature>
<dbReference type="PANTHER" id="PTHR42852">
    <property type="entry name" value="THIOL:DISULFIDE INTERCHANGE PROTEIN DSBE"/>
    <property type="match status" value="1"/>
</dbReference>
<dbReference type="RefSeq" id="WP_089760009.1">
    <property type="nucleotide sequence ID" value="NZ_BKAT01000013.1"/>
</dbReference>
<evidence type="ECO:0000256" key="1">
    <source>
        <dbReference type="ARBA" id="ARBA00004196"/>
    </source>
</evidence>
<evidence type="ECO:0000256" key="3">
    <source>
        <dbReference type="ARBA" id="ARBA00023157"/>
    </source>
</evidence>
<feature type="coiled-coil region" evidence="5">
    <location>
        <begin position="121"/>
        <end position="181"/>
    </location>
</feature>
<evidence type="ECO:0000259" key="7">
    <source>
        <dbReference type="PROSITE" id="PS51352"/>
    </source>
</evidence>
<dbReference type="InterPro" id="IPR000866">
    <property type="entry name" value="AhpC/TSA"/>
</dbReference>